<feature type="region of interest" description="Disordered" evidence="1">
    <location>
        <begin position="207"/>
        <end position="255"/>
    </location>
</feature>
<feature type="region of interest" description="Disordered" evidence="1">
    <location>
        <begin position="36"/>
        <end position="56"/>
    </location>
</feature>
<evidence type="ECO:0000313" key="3">
    <source>
        <dbReference type="Proteomes" id="UP000321518"/>
    </source>
</evidence>
<dbReference type="Proteomes" id="UP000321518">
    <property type="component" value="Unassembled WGS sequence"/>
</dbReference>
<accession>A0A511K7F7</accession>
<dbReference type="OrthoDB" id="2526549at2759"/>
<evidence type="ECO:0000256" key="1">
    <source>
        <dbReference type="SAM" id="MobiDB-lite"/>
    </source>
</evidence>
<feature type="region of interest" description="Disordered" evidence="1">
    <location>
        <begin position="274"/>
        <end position="305"/>
    </location>
</feature>
<proteinExistence type="predicted"/>
<gene>
    <name evidence="2" type="ORF">Rt10032_c01g0244</name>
</gene>
<reference evidence="2 3" key="1">
    <citation type="submission" date="2019-07" db="EMBL/GenBank/DDBJ databases">
        <title>Rhodotorula toruloides NBRC10032 genome sequencing.</title>
        <authorList>
            <person name="Shida Y."/>
            <person name="Takaku H."/>
            <person name="Ogasawara W."/>
            <person name="Mori K."/>
        </authorList>
    </citation>
    <scope>NUCLEOTIDE SEQUENCE [LARGE SCALE GENOMIC DNA]</scope>
    <source>
        <strain evidence="2 3">NBRC10032</strain>
    </source>
</reference>
<comment type="caution">
    <text evidence="2">The sequence shown here is derived from an EMBL/GenBank/DDBJ whole genome shotgun (WGS) entry which is preliminary data.</text>
</comment>
<dbReference type="EMBL" id="BJWK01000001">
    <property type="protein sequence ID" value="GEM06227.1"/>
    <property type="molecule type" value="Genomic_DNA"/>
</dbReference>
<dbReference type="AlphaFoldDB" id="A0A511K7F7"/>
<evidence type="ECO:0000313" key="2">
    <source>
        <dbReference type="EMBL" id="GEM06227.1"/>
    </source>
</evidence>
<sequence>MVTPPVEPDSPVLYYDDEPQLAGVRNLSVSSDGTIDSLVSLDENPTPPQSPSQHPVVHVSLPGAAYSLDDDTGAVDFDQLDSRALYHDRSKTPSAAPPSDLATPIALSQNPFFTTERPSTPLALKLDGLLPTPTETPTVAARRAASGKLPNKALLSLQQMRFEASGDAGMGLGVGPGSAGFEGMEGVSPGGPGYTVRLNMDLCAVQAGRRSRPSSPLPSPGIENVALCDSPTLRRSPSSKLRMPRSPGGSPALSTVSAFRPSLRNVNFRLDVPSCPSSPSLDRAPSSPLTRSSAFHFTNTGPRTPLTPSHLPGAPSLGAGGPSFSWFSYSIPDSPGCPAPPPGVPVAERTCYFTDLAAASPLAHSSYLPTPGSDRTLRRSPMTASPLGQGAFASSSNPFFS</sequence>
<organism evidence="2 3">
    <name type="scientific">Rhodotorula toruloides</name>
    <name type="common">Yeast</name>
    <name type="synonym">Rhodosporidium toruloides</name>
    <dbReference type="NCBI Taxonomy" id="5286"/>
    <lineage>
        <taxon>Eukaryota</taxon>
        <taxon>Fungi</taxon>
        <taxon>Dikarya</taxon>
        <taxon>Basidiomycota</taxon>
        <taxon>Pucciniomycotina</taxon>
        <taxon>Microbotryomycetes</taxon>
        <taxon>Sporidiobolales</taxon>
        <taxon>Sporidiobolaceae</taxon>
        <taxon>Rhodotorula</taxon>
    </lineage>
</organism>
<feature type="compositionally biased region" description="Polar residues" evidence="1">
    <location>
        <begin position="392"/>
        <end position="401"/>
    </location>
</feature>
<protein>
    <submittedName>
        <fullName evidence="2">Uncharacterized protein</fullName>
    </submittedName>
</protein>
<feature type="region of interest" description="Disordered" evidence="1">
    <location>
        <begin position="365"/>
        <end position="401"/>
    </location>
</feature>
<name>A0A511K7F7_RHOTO</name>
<feature type="compositionally biased region" description="Polar residues" evidence="1">
    <location>
        <begin position="287"/>
        <end position="302"/>
    </location>
</feature>